<accession>U5Q0Z6</accession>
<dbReference type="GeneID" id="17959184"/>
<evidence type="ECO:0000313" key="1">
    <source>
        <dbReference type="EMBL" id="AGY48558.1"/>
    </source>
</evidence>
<name>U5Q0Z6_9CAUD</name>
<gene>
    <name evidence="1" type="ORF">Spock_158</name>
</gene>
<protein>
    <submittedName>
        <fullName evidence="1">Uncharacterized protein</fullName>
    </submittedName>
</protein>
<reference evidence="1 2" key="1">
    <citation type="journal article" date="2013" name="Genome Announc.">
        <title>Complete Genome of Bacillus thuringiensis Myophage Spock.</title>
        <authorList>
            <person name="Maroun J.W."/>
            <person name="Whitcher K.J."/>
            <person name="Chamakura K.R."/>
            <person name="Kuty Everett G.F."/>
        </authorList>
    </citation>
    <scope>NUCLEOTIDE SEQUENCE [LARGE SCALE GENOMIC DNA]</scope>
</reference>
<dbReference type="EMBL" id="KF669662">
    <property type="protein sequence ID" value="AGY48558.1"/>
    <property type="molecule type" value="Genomic_DNA"/>
</dbReference>
<keyword evidence="2" id="KW-1185">Reference proteome</keyword>
<sequence>MLSEMKSELDIRLKIGELQDGTRYYRKLHNEGELDKE</sequence>
<evidence type="ECO:0000313" key="2">
    <source>
        <dbReference type="Proteomes" id="UP000017657"/>
    </source>
</evidence>
<dbReference type="Proteomes" id="UP000017657">
    <property type="component" value="Segment"/>
</dbReference>
<dbReference type="KEGG" id="vg:17959184"/>
<organism evidence="1 2">
    <name type="scientific">Bacillus phage Spock</name>
    <dbReference type="NCBI Taxonomy" id="1406791"/>
    <lineage>
        <taxon>Viruses</taxon>
        <taxon>Duplodnaviria</taxon>
        <taxon>Heunggongvirae</taxon>
        <taxon>Uroviricota</taxon>
        <taxon>Caudoviricetes</taxon>
        <taxon>Herelleviridae</taxon>
        <taxon>Bastillevirinae</taxon>
        <taxon>Bequatrovirus</taxon>
        <taxon>Bequatrovirus spock</taxon>
    </lineage>
</organism>
<proteinExistence type="predicted"/>
<dbReference type="RefSeq" id="YP_008770382.1">
    <property type="nucleotide sequence ID" value="NC_022763.1"/>
</dbReference>